<dbReference type="Gene3D" id="1.20.1280.290">
    <property type="match status" value="1"/>
</dbReference>
<dbReference type="GO" id="GO:0016746">
    <property type="term" value="F:acyltransferase activity"/>
    <property type="evidence" value="ECO:0007669"/>
    <property type="project" value="UniProtKB-KW"/>
</dbReference>
<keyword evidence="3" id="KW-0012">Acyltransferase</keyword>
<keyword evidence="1" id="KW-1133">Transmembrane helix</keyword>
<dbReference type="Pfam" id="PF07578">
    <property type="entry name" value="LAB_N"/>
    <property type="match status" value="1"/>
</dbReference>
<dbReference type="SMART" id="SM01259">
    <property type="entry name" value="LAB_N"/>
    <property type="match status" value="1"/>
</dbReference>
<dbReference type="RefSeq" id="WP_424605310.1">
    <property type="nucleotide sequence ID" value="NZ_JBNAVA010000003.1"/>
</dbReference>
<feature type="transmembrane region" description="Helical" evidence="1">
    <location>
        <begin position="40"/>
        <end position="58"/>
    </location>
</feature>
<proteinExistence type="predicted"/>
<feature type="domain" description="Lipid A biosynthesis N-terminal" evidence="2">
    <location>
        <begin position="10"/>
        <end position="81"/>
    </location>
</feature>
<evidence type="ECO:0000313" key="3">
    <source>
        <dbReference type="EMBL" id="PMP72019.1"/>
    </source>
</evidence>
<keyword evidence="1" id="KW-0812">Transmembrane</keyword>
<reference evidence="3 4" key="1">
    <citation type="submission" date="2018-01" db="EMBL/GenBank/DDBJ databases">
        <title>Metagenomic assembled genomes from two thermal pools in the Uzon Caldera, Kamchatka, Russia.</title>
        <authorList>
            <person name="Wilkins L."/>
            <person name="Ettinger C."/>
        </authorList>
    </citation>
    <scope>NUCLEOTIDE SEQUENCE [LARGE SCALE GENOMIC DNA]</scope>
    <source>
        <strain evidence="3">ZAV-05</strain>
    </source>
</reference>
<dbReference type="InterPro" id="IPR011499">
    <property type="entry name" value="Lipid_A_biosynth_N"/>
</dbReference>
<evidence type="ECO:0000313" key="4">
    <source>
        <dbReference type="Proteomes" id="UP000242881"/>
    </source>
</evidence>
<evidence type="ECO:0000259" key="2">
    <source>
        <dbReference type="SMART" id="SM01259"/>
    </source>
</evidence>
<gene>
    <name evidence="3" type="ORF">C0187_02565</name>
</gene>
<dbReference type="GO" id="GO:0016020">
    <property type="term" value="C:membrane"/>
    <property type="evidence" value="ECO:0007669"/>
    <property type="project" value="GOC"/>
</dbReference>
<protein>
    <submittedName>
        <fullName evidence="3">Lipid A biosynthesis acyltransferase</fullName>
    </submittedName>
</protein>
<evidence type="ECO:0000256" key="1">
    <source>
        <dbReference type="SAM" id="Phobius"/>
    </source>
</evidence>
<organism evidence="3 4">
    <name type="scientific">Calditerrivibrio nitroreducens</name>
    <dbReference type="NCBI Taxonomy" id="477976"/>
    <lineage>
        <taxon>Bacteria</taxon>
        <taxon>Pseudomonadati</taxon>
        <taxon>Deferribacterota</taxon>
        <taxon>Deferribacteres</taxon>
        <taxon>Deferribacterales</taxon>
        <taxon>Calditerrivibrionaceae</taxon>
    </lineage>
</organism>
<sequence length="93" mass="11251">MKNEWWLLTIGFLGQGLFFMRFFVQWIYSEKQRKSIIPESFWYFSIGGSICLLIYAVLRRDIVFTIGQTTGFIIYFRNLYFIKKEKRKKLANS</sequence>
<dbReference type="GO" id="GO:0009245">
    <property type="term" value="P:lipid A biosynthetic process"/>
    <property type="evidence" value="ECO:0007669"/>
    <property type="project" value="InterPro"/>
</dbReference>
<dbReference type="GO" id="GO:0008915">
    <property type="term" value="F:lipid-A-disaccharide synthase activity"/>
    <property type="evidence" value="ECO:0007669"/>
    <property type="project" value="InterPro"/>
</dbReference>
<keyword evidence="3" id="KW-0808">Transferase</keyword>
<feature type="transmembrane region" description="Helical" evidence="1">
    <location>
        <begin position="64"/>
        <end position="82"/>
    </location>
</feature>
<feature type="transmembrane region" description="Helical" evidence="1">
    <location>
        <begin position="6"/>
        <end position="28"/>
    </location>
</feature>
<keyword evidence="1" id="KW-0472">Membrane</keyword>
<accession>A0A2J6WP50</accession>
<name>A0A2J6WP50_9BACT</name>
<dbReference type="AlphaFoldDB" id="A0A2J6WP50"/>
<dbReference type="Proteomes" id="UP000242881">
    <property type="component" value="Unassembled WGS sequence"/>
</dbReference>
<comment type="caution">
    <text evidence="3">The sequence shown here is derived from an EMBL/GenBank/DDBJ whole genome shotgun (WGS) entry which is preliminary data.</text>
</comment>
<dbReference type="EMBL" id="PNIN01000029">
    <property type="protein sequence ID" value="PMP72019.1"/>
    <property type="molecule type" value="Genomic_DNA"/>
</dbReference>